<dbReference type="Proteomes" id="UP000198846">
    <property type="component" value="Unassembled WGS sequence"/>
</dbReference>
<dbReference type="RefSeq" id="WP_092133031.1">
    <property type="nucleotide sequence ID" value="NZ_FNQK01000005.1"/>
</dbReference>
<feature type="transmembrane region" description="Helical" evidence="1">
    <location>
        <begin position="138"/>
        <end position="160"/>
    </location>
</feature>
<organism evidence="2 3">
    <name type="scientific">Bizionia paragorgiae</name>
    <dbReference type="NCBI Taxonomy" id="283786"/>
    <lineage>
        <taxon>Bacteria</taxon>
        <taxon>Pseudomonadati</taxon>
        <taxon>Bacteroidota</taxon>
        <taxon>Flavobacteriia</taxon>
        <taxon>Flavobacteriales</taxon>
        <taxon>Flavobacteriaceae</taxon>
        <taxon>Bizionia</taxon>
    </lineage>
</organism>
<name>A0A1H3XMA4_BIZPA</name>
<sequence length="291" mass="33857">MNSFSSIIQGDLFKLSIVFFIVGALIMMLMTKLRKQFSQNKKSIIIYLILVLITFALVGLLSSDKVLNDTPLNSFLGFQLLFLLLGVGHIFVMKNYFQGITQDKTAFFTEFLFTVVVACIGLIAFFNVVNIFRPDYKFIFLASITAFITPLLFYKLYIFATLIPVPVYKKWLYPVGENIKDPTPKELENPLVISFEFRKQEHLNDVTNFRVKAPEAMEFGKLFYFFINDYNERHPESKIEFIDNATMEPQGWIFYFKPNWWSSIKHINFLKTISGNNIKEDNVIICQRVDS</sequence>
<keyword evidence="1" id="KW-0472">Membrane</keyword>
<dbReference type="Pfam" id="PF17555">
    <property type="entry name" value="TssN"/>
    <property type="match status" value="1"/>
</dbReference>
<dbReference type="EMBL" id="FNQK01000005">
    <property type="protein sequence ID" value="SEA00061.1"/>
    <property type="molecule type" value="Genomic_DNA"/>
</dbReference>
<dbReference type="InterPro" id="IPR035177">
    <property type="entry name" value="TssN"/>
</dbReference>
<protein>
    <recommendedName>
        <fullName evidence="4">TssN family type VI secretion system protein</fullName>
    </recommendedName>
</protein>
<evidence type="ECO:0000256" key="1">
    <source>
        <dbReference type="SAM" id="Phobius"/>
    </source>
</evidence>
<keyword evidence="1" id="KW-0812">Transmembrane</keyword>
<dbReference type="OrthoDB" id="1024052at2"/>
<evidence type="ECO:0000313" key="2">
    <source>
        <dbReference type="EMBL" id="SEA00061.1"/>
    </source>
</evidence>
<dbReference type="STRING" id="283786.SAMN04487990_10570"/>
<keyword evidence="1" id="KW-1133">Transmembrane helix</keyword>
<evidence type="ECO:0000313" key="3">
    <source>
        <dbReference type="Proteomes" id="UP000198846"/>
    </source>
</evidence>
<reference evidence="2 3" key="1">
    <citation type="submission" date="2016-10" db="EMBL/GenBank/DDBJ databases">
        <authorList>
            <person name="de Groot N.N."/>
        </authorList>
    </citation>
    <scope>NUCLEOTIDE SEQUENCE [LARGE SCALE GENOMIC DNA]</scope>
    <source>
        <strain evidence="2 3">DSM 23842</strain>
    </source>
</reference>
<feature type="transmembrane region" description="Helical" evidence="1">
    <location>
        <begin position="105"/>
        <end position="126"/>
    </location>
</feature>
<feature type="transmembrane region" description="Helical" evidence="1">
    <location>
        <begin position="43"/>
        <end position="62"/>
    </location>
</feature>
<proteinExistence type="predicted"/>
<keyword evidence="3" id="KW-1185">Reference proteome</keyword>
<dbReference type="AlphaFoldDB" id="A0A1H3XMA4"/>
<feature type="transmembrane region" description="Helical" evidence="1">
    <location>
        <begin position="74"/>
        <end position="93"/>
    </location>
</feature>
<gene>
    <name evidence="2" type="ORF">SAMN04487990_10570</name>
</gene>
<evidence type="ECO:0008006" key="4">
    <source>
        <dbReference type="Google" id="ProtNLM"/>
    </source>
</evidence>
<accession>A0A1H3XMA4</accession>
<feature type="transmembrane region" description="Helical" evidence="1">
    <location>
        <begin position="12"/>
        <end position="31"/>
    </location>
</feature>